<dbReference type="OrthoDB" id="9781780at2"/>
<evidence type="ECO:0000256" key="5">
    <source>
        <dbReference type="ARBA" id="ARBA00023136"/>
    </source>
</evidence>
<gene>
    <name evidence="8" type="ORF">HMPREF9709_00512</name>
</gene>
<accession>H3NMF1</accession>
<evidence type="ECO:0000256" key="6">
    <source>
        <dbReference type="PIRNR" id="PIRNR018968"/>
    </source>
</evidence>
<keyword evidence="6" id="KW-0813">Transport</keyword>
<name>H3NMF1_9FIRM</name>
<feature type="transmembrane region" description="Helical" evidence="6">
    <location>
        <begin position="279"/>
        <end position="302"/>
    </location>
</feature>
<proteinExistence type="inferred from homology"/>
<reference evidence="8 9" key="1">
    <citation type="submission" date="2012-01" db="EMBL/GenBank/DDBJ databases">
        <title>The Genome Sequence of Helcococcus kunzii ATCC 51366.</title>
        <authorList>
            <consortium name="The Broad Institute Genome Sequencing Platform"/>
            <person name="Earl A."/>
            <person name="Ward D."/>
            <person name="Feldgarden M."/>
            <person name="Gevers D."/>
            <person name="Huys G."/>
            <person name="Young S.K."/>
            <person name="Zeng Q."/>
            <person name="Gargeya S."/>
            <person name="Fitzgerald M."/>
            <person name="Haas B."/>
            <person name="Abouelleil A."/>
            <person name="Alvarado L."/>
            <person name="Arachchi H.M."/>
            <person name="Berlin A."/>
            <person name="Chapman S.B."/>
            <person name="Gearin G."/>
            <person name="Goldberg J."/>
            <person name="Griggs A."/>
            <person name="Gujja S."/>
            <person name="Hansen M."/>
            <person name="Heiman D."/>
            <person name="Howarth C."/>
            <person name="Larimer J."/>
            <person name="Lui A."/>
            <person name="MacDonald P.J.P."/>
            <person name="McCowen C."/>
            <person name="Montmayeur A."/>
            <person name="Murphy C."/>
            <person name="Neiman D."/>
            <person name="Pearson M."/>
            <person name="Priest M."/>
            <person name="Roberts A."/>
            <person name="Saif S."/>
            <person name="Shea T."/>
            <person name="Sisk P."/>
            <person name="Stolte C."/>
            <person name="Sykes S."/>
            <person name="Wortman J."/>
            <person name="Nusbaum C."/>
            <person name="Birren B."/>
        </authorList>
    </citation>
    <scope>NUCLEOTIDE SEQUENCE [LARGE SCALE GENOMIC DNA]</scope>
    <source>
        <strain evidence="8 9">ATCC 51366</strain>
    </source>
</reference>
<dbReference type="InterPro" id="IPR027022">
    <property type="entry name" value="ABC_permease_BceB-typ"/>
</dbReference>
<dbReference type="STRING" id="883114.HMPREF9709_00512"/>
<dbReference type="GO" id="GO:0005886">
    <property type="term" value="C:plasma membrane"/>
    <property type="evidence" value="ECO:0007669"/>
    <property type="project" value="UniProtKB-SubCell"/>
</dbReference>
<evidence type="ECO:0000256" key="2">
    <source>
        <dbReference type="ARBA" id="ARBA00022475"/>
    </source>
</evidence>
<feature type="transmembrane region" description="Helical" evidence="6">
    <location>
        <begin position="517"/>
        <end position="538"/>
    </location>
</feature>
<protein>
    <recommendedName>
        <fullName evidence="7">ABC3 transporter permease C-terminal domain-containing protein</fullName>
    </recommendedName>
</protein>
<dbReference type="AlphaFoldDB" id="H3NMF1"/>
<dbReference type="EMBL" id="AGEI01000013">
    <property type="protein sequence ID" value="EHR35086.1"/>
    <property type="molecule type" value="Genomic_DNA"/>
</dbReference>
<dbReference type="PIRSF" id="PIRSF018968">
    <property type="entry name" value="ABC_permease_BceB"/>
    <property type="match status" value="1"/>
</dbReference>
<dbReference type="PANTHER" id="PTHR46795">
    <property type="entry name" value="ABC TRANSPORTER PERMEASE-RELATED-RELATED"/>
    <property type="match status" value="1"/>
</dbReference>
<comment type="similarity">
    <text evidence="6">Belongs to the ABC-4 integral membrane protein family.</text>
</comment>
<feature type="transmembrane region" description="Helical" evidence="6">
    <location>
        <begin position="225"/>
        <end position="249"/>
    </location>
</feature>
<dbReference type="RefSeq" id="WP_005397682.1">
    <property type="nucleotide sequence ID" value="NZ_JH601088.1"/>
</dbReference>
<dbReference type="Proteomes" id="UP000004191">
    <property type="component" value="Unassembled WGS sequence"/>
</dbReference>
<keyword evidence="2 6" id="KW-1003">Cell membrane</keyword>
<evidence type="ECO:0000256" key="3">
    <source>
        <dbReference type="ARBA" id="ARBA00022692"/>
    </source>
</evidence>
<evidence type="ECO:0000256" key="1">
    <source>
        <dbReference type="ARBA" id="ARBA00004651"/>
    </source>
</evidence>
<organism evidence="8 9">
    <name type="scientific">Helcococcus kunzii ATCC 51366</name>
    <dbReference type="NCBI Taxonomy" id="883114"/>
    <lineage>
        <taxon>Bacteria</taxon>
        <taxon>Bacillati</taxon>
        <taxon>Bacillota</taxon>
        <taxon>Tissierellia</taxon>
        <taxon>Tissierellales</taxon>
        <taxon>Peptoniphilaceae</taxon>
        <taxon>Helcococcus</taxon>
    </lineage>
</organism>
<dbReference type="GO" id="GO:0055085">
    <property type="term" value="P:transmembrane transport"/>
    <property type="evidence" value="ECO:0007669"/>
    <property type="project" value="UniProtKB-UniRule"/>
</dbReference>
<feature type="transmembrane region" description="Helical" evidence="6">
    <location>
        <begin position="12"/>
        <end position="33"/>
    </location>
</feature>
<comment type="subcellular location">
    <subcellularLocation>
        <location evidence="1 6">Cell membrane</location>
        <topology evidence="1 6">Multi-pass membrane protein</topology>
    </subcellularLocation>
</comment>
<keyword evidence="3 6" id="KW-0812">Transmembrane</keyword>
<keyword evidence="9" id="KW-1185">Reference proteome</keyword>
<dbReference type="InterPro" id="IPR052536">
    <property type="entry name" value="ABC-4_Integral_Memb_Prot"/>
</dbReference>
<feature type="transmembrane region" description="Helical" evidence="6">
    <location>
        <begin position="151"/>
        <end position="174"/>
    </location>
</feature>
<feature type="transmembrane region" description="Helical" evidence="6">
    <location>
        <begin position="608"/>
        <end position="630"/>
    </location>
</feature>
<evidence type="ECO:0000259" key="7">
    <source>
        <dbReference type="Pfam" id="PF02687"/>
    </source>
</evidence>
<feature type="transmembrane region" description="Helical" evidence="6">
    <location>
        <begin position="575"/>
        <end position="602"/>
    </location>
</feature>
<feature type="transmembrane region" description="Helical" evidence="6">
    <location>
        <begin position="53"/>
        <end position="72"/>
    </location>
</feature>
<dbReference type="GeneID" id="96998526"/>
<dbReference type="Pfam" id="PF02687">
    <property type="entry name" value="FtsX"/>
    <property type="match status" value="1"/>
</dbReference>
<evidence type="ECO:0000313" key="9">
    <source>
        <dbReference type="Proteomes" id="UP000004191"/>
    </source>
</evidence>
<dbReference type="HOGENOM" id="CLU_022800_2_3_9"/>
<feature type="transmembrane region" description="Helical" evidence="6">
    <location>
        <begin position="106"/>
        <end position="131"/>
    </location>
</feature>
<keyword evidence="4 6" id="KW-1133">Transmembrane helix</keyword>
<evidence type="ECO:0000313" key="8">
    <source>
        <dbReference type="EMBL" id="EHR35086.1"/>
    </source>
</evidence>
<dbReference type="eggNOG" id="COG0577">
    <property type="taxonomic scope" value="Bacteria"/>
</dbReference>
<feature type="transmembrane region" description="Helical" evidence="6">
    <location>
        <begin position="195"/>
        <end position="213"/>
    </location>
</feature>
<keyword evidence="5 6" id="KW-0472">Membrane</keyword>
<sequence length="640" mass="73980">MITKLAKKNLRANLKNIIPFIISNAIVYAVLFVMVSLTQNEYVRTRHVMLKTMMQFGAAITSFIALIFTIYSQRSIMKRRYRELSLYQVLGLEKKHVSSMLFKESLIIFVIVSILSVLTGYVFGIFSFLVLRKSLNFTLDAFNIFKFETTALIFTIGILLVGFILNIIINIFKISRKSPTELMQYEKEAEKEPKINFITLIIGLICLIVSYIVANKIKLPESFIGLFICIFVIVIATYLLFSSLSIFILKAKRKNKKYYYKQENFLSISNLLYRMKSNAISLATITVLCSGVIIALSVSYTLGRSMAEMKLDADYQIDYHFKPNEMLKKDRDDKIKYFDKELEKVNDKKYFLYYQNMVKINSEGEIENLAIEDNMFSPNSVSLTVTTFDEYNKLYNSNLEKLSNNEVYLSTEIKGIKQIKLGDKTFIPKKFSGKQDPFMAMNQSYILVNDTNIIDNFINKLNEKESKNTNYSLKILVNDNKDENLESYLTNFAKQQNLRFTSNRELWQFVQEFSGGFFFLGVLISIVFMVVTSLVLYFKQLSEAYEDKNNYIILKKLGVSETTAINTIKRQMKSVFILPVLVAVIHNIVLVRVVSQMLALFGTRGNTYLINLIILSAIFTIVYIIIYSIVQRSYKKIVWG</sequence>
<feature type="domain" description="ABC3 transporter permease C-terminal" evidence="7">
    <location>
        <begin position="58"/>
        <end position="179"/>
    </location>
</feature>
<comment type="caution">
    <text evidence="8">The sequence shown here is derived from an EMBL/GenBank/DDBJ whole genome shotgun (WGS) entry which is preliminary data.</text>
</comment>
<dbReference type="InterPro" id="IPR003838">
    <property type="entry name" value="ABC3_permease_C"/>
</dbReference>
<dbReference type="PANTHER" id="PTHR46795:SF3">
    <property type="entry name" value="ABC TRANSPORTER PERMEASE"/>
    <property type="match status" value="1"/>
</dbReference>
<evidence type="ECO:0000256" key="4">
    <source>
        <dbReference type="ARBA" id="ARBA00022989"/>
    </source>
</evidence>